<dbReference type="GO" id="GO:0005886">
    <property type="term" value="C:plasma membrane"/>
    <property type="evidence" value="ECO:0007669"/>
    <property type="project" value="TreeGrafter"/>
</dbReference>
<reference evidence="8 9" key="1">
    <citation type="submission" date="2019-04" db="EMBL/GenBank/DDBJ databases">
        <title>Chitiniphilus eburnea sp. nov., a novel chitinolytic bacterium isolated from aquaculture sludge.</title>
        <authorList>
            <person name="Sheng M."/>
        </authorList>
    </citation>
    <scope>NUCLEOTIDE SEQUENCE [LARGE SCALE GENOMIC DNA]</scope>
    <source>
        <strain evidence="8 9">HX-2-15</strain>
    </source>
</reference>
<evidence type="ECO:0000259" key="7">
    <source>
        <dbReference type="Pfam" id="PF04138"/>
    </source>
</evidence>
<feature type="domain" description="GtrA/DPMS transmembrane" evidence="7">
    <location>
        <begin position="6"/>
        <end position="119"/>
    </location>
</feature>
<comment type="similarity">
    <text evidence="2">Belongs to the GtrA family.</text>
</comment>
<feature type="transmembrane region" description="Helical" evidence="6">
    <location>
        <begin position="32"/>
        <end position="50"/>
    </location>
</feature>
<feature type="transmembrane region" description="Helical" evidence="6">
    <location>
        <begin position="7"/>
        <end position="26"/>
    </location>
</feature>
<protein>
    <submittedName>
        <fullName evidence="8">GtrA family protein</fullName>
    </submittedName>
</protein>
<evidence type="ECO:0000256" key="4">
    <source>
        <dbReference type="ARBA" id="ARBA00022989"/>
    </source>
</evidence>
<sequence length="132" mass="14730">MRQLVRFTLVGATGTAAHFAVLWLLVRLAMPVVLASTLGMIAGALVNYVLNRAYTFQSRQAHRVTAPRYYALVLGLWGLNALLMALMVDHGHWHYLLAQAISTVVCFIAHYLGSRAWVFRAHREPALKDSRG</sequence>
<evidence type="ECO:0000256" key="2">
    <source>
        <dbReference type="ARBA" id="ARBA00009399"/>
    </source>
</evidence>
<comment type="subcellular location">
    <subcellularLocation>
        <location evidence="1">Membrane</location>
        <topology evidence="1">Multi-pass membrane protein</topology>
    </subcellularLocation>
</comment>
<accession>A0A4V6WIC3</accession>
<dbReference type="Pfam" id="PF04138">
    <property type="entry name" value="GtrA_DPMS_TM"/>
    <property type="match status" value="1"/>
</dbReference>
<dbReference type="Proteomes" id="UP000310016">
    <property type="component" value="Unassembled WGS sequence"/>
</dbReference>
<dbReference type="PANTHER" id="PTHR38459">
    <property type="entry name" value="PROPHAGE BACTOPRENOL-LINKED GLUCOSE TRANSLOCASE HOMOLOG"/>
    <property type="match status" value="1"/>
</dbReference>
<evidence type="ECO:0000313" key="9">
    <source>
        <dbReference type="Proteomes" id="UP000310016"/>
    </source>
</evidence>
<evidence type="ECO:0000256" key="3">
    <source>
        <dbReference type="ARBA" id="ARBA00022692"/>
    </source>
</evidence>
<dbReference type="InterPro" id="IPR051401">
    <property type="entry name" value="GtrA_CellWall_Glycosyl"/>
</dbReference>
<organism evidence="8 9">
    <name type="scientific">Chitiniphilus eburneus</name>
    <dbReference type="NCBI Taxonomy" id="2571148"/>
    <lineage>
        <taxon>Bacteria</taxon>
        <taxon>Pseudomonadati</taxon>
        <taxon>Pseudomonadota</taxon>
        <taxon>Betaproteobacteria</taxon>
        <taxon>Neisseriales</taxon>
        <taxon>Chitinibacteraceae</taxon>
        <taxon>Chitiniphilus</taxon>
    </lineage>
</organism>
<dbReference type="AlphaFoldDB" id="A0A4V6WIC3"/>
<keyword evidence="9" id="KW-1185">Reference proteome</keyword>
<keyword evidence="5 6" id="KW-0472">Membrane</keyword>
<keyword evidence="4 6" id="KW-1133">Transmembrane helix</keyword>
<comment type="caution">
    <text evidence="8">The sequence shown here is derived from an EMBL/GenBank/DDBJ whole genome shotgun (WGS) entry which is preliminary data.</text>
</comment>
<dbReference type="RefSeq" id="WP_136771844.1">
    <property type="nucleotide sequence ID" value="NZ_CP156074.1"/>
</dbReference>
<feature type="transmembrane region" description="Helical" evidence="6">
    <location>
        <begin position="93"/>
        <end position="113"/>
    </location>
</feature>
<dbReference type="OrthoDB" id="5296904at2"/>
<dbReference type="InterPro" id="IPR007267">
    <property type="entry name" value="GtrA_DPMS_TM"/>
</dbReference>
<proteinExistence type="inferred from homology"/>
<dbReference type="GO" id="GO:0000271">
    <property type="term" value="P:polysaccharide biosynthetic process"/>
    <property type="evidence" value="ECO:0007669"/>
    <property type="project" value="InterPro"/>
</dbReference>
<evidence type="ECO:0000256" key="6">
    <source>
        <dbReference type="SAM" id="Phobius"/>
    </source>
</evidence>
<evidence type="ECO:0000256" key="5">
    <source>
        <dbReference type="ARBA" id="ARBA00023136"/>
    </source>
</evidence>
<keyword evidence="3 6" id="KW-0812">Transmembrane</keyword>
<name>A0A4V6WIC3_9NEIS</name>
<dbReference type="PANTHER" id="PTHR38459:SF1">
    <property type="entry name" value="PROPHAGE BACTOPRENOL-LINKED GLUCOSE TRANSLOCASE HOMOLOG"/>
    <property type="match status" value="1"/>
</dbReference>
<evidence type="ECO:0000256" key="1">
    <source>
        <dbReference type="ARBA" id="ARBA00004141"/>
    </source>
</evidence>
<evidence type="ECO:0000313" key="8">
    <source>
        <dbReference type="EMBL" id="TJZ77368.1"/>
    </source>
</evidence>
<gene>
    <name evidence="8" type="ORF">FAZ21_03235</name>
</gene>
<dbReference type="EMBL" id="SUMF01000002">
    <property type="protein sequence ID" value="TJZ77368.1"/>
    <property type="molecule type" value="Genomic_DNA"/>
</dbReference>
<feature type="transmembrane region" description="Helical" evidence="6">
    <location>
        <begin position="70"/>
        <end position="87"/>
    </location>
</feature>